<evidence type="ECO:0000256" key="5">
    <source>
        <dbReference type="ARBA" id="ARBA00022553"/>
    </source>
</evidence>
<dbReference type="Pfam" id="PF00512">
    <property type="entry name" value="HisKA"/>
    <property type="match status" value="1"/>
</dbReference>
<dbReference type="Gene3D" id="3.30.450.40">
    <property type="match status" value="1"/>
</dbReference>
<dbReference type="Proteomes" id="UP000471640">
    <property type="component" value="Unassembled WGS sequence"/>
</dbReference>
<evidence type="ECO:0000256" key="7">
    <source>
        <dbReference type="ARBA" id="ARBA00022692"/>
    </source>
</evidence>
<feature type="domain" description="PAS" evidence="19">
    <location>
        <begin position="210"/>
        <end position="268"/>
    </location>
</feature>
<dbReference type="Pfam" id="PF08447">
    <property type="entry name" value="PAS_3"/>
    <property type="match status" value="2"/>
</dbReference>
<dbReference type="InterPro" id="IPR029016">
    <property type="entry name" value="GAF-like_dom_sf"/>
</dbReference>
<keyword evidence="6" id="KW-0808">Transferase</keyword>
<dbReference type="CDD" id="cd00082">
    <property type="entry name" value="HisKA"/>
    <property type="match status" value="1"/>
</dbReference>
<keyword evidence="7" id="KW-0812">Transmembrane</keyword>
<feature type="modified residue" description="Phosphohistidine" evidence="14">
    <location>
        <position position="1277"/>
    </location>
</feature>
<dbReference type="CDD" id="cd00156">
    <property type="entry name" value="REC"/>
    <property type="match status" value="1"/>
</dbReference>
<evidence type="ECO:0000313" key="23">
    <source>
        <dbReference type="Proteomes" id="UP000471640"/>
    </source>
</evidence>
<dbReference type="InterPro" id="IPR004358">
    <property type="entry name" value="Sig_transdc_His_kin-like_C"/>
</dbReference>
<evidence type="ECO:0000256" key="3">
    <source>
        <dbReference type="ARBA" id="ARBA00012438"/>
    </source>
</evidence>
<sequence>MSDQPPKPLDDASIRAYARQALDHGDFDWVGHALEGEEDETDRARLNENLRIYQVELELQNAELRATQTAAERIASRYRVLFEAIPQPVLVVERVGLIQMSNQAASRLFDWSDQERCIRRGYYLPRLVAKASHDELDHALRQAWESGASAPVVLHFLTAAGGVFDGELQVARLPGENDAADQLICTVTDLSERLLHETELVAAFARLSESETRYRMLADYSSDWDYWLGSDGRYRYVSPACEAVCGYPPDAFLTDPELMQRLVHPDDRPLWSEHGRGIIADTEVRTPSVRLRLCRPDGEVRWIEHVCRPVVDSDGEHQGWRGVNRDITVRKQEERLTVLQKRRAEALLELPQAASRLDESAFLQYGLGVAESLTKSAIAFAHLVHDDQETIELVAWSRITLLEEGCRLPATIASHYPISQAGSWADALRQGAPIIVNDYGTGSDPGGLPEGHVGLQRFISLPVIDHGLTRMLIGVGNRSTDYTELEVETLQLIAEALWRIVRQRRVEQAMRMSELRFRHLSMLMSDIAYSCIELDRGRYKLDWIHGAVETITGYTVQAIMAMGTLRRLIVLEDRSIYDRHFLSLTSDAVSTCQLRLRHRDGKLVWVEITNRCVSEEVRRWRLYGGLKDIGERKQAEQQLQQSALQMKRQNRKLDQALVRAEAATQAKSQFLANMSHEIRTPMNGVIGITRLLLETQLDPDQRRLAEIVRDSGEGLLALINDILDFSKIEAGMLKLERLDFAPRIVLEEVLEMLAFNAQQKHLELTYWIDPEVPAALRGDPRCLRQIIVNLVGNAIKFTDQGEIGIRVMLASSRGSQTRLRFEVQDSGIGIPDDQLGNLFNAFSQLDNSTTRRFGGSGLGLVIAKQLTELMHGEIGVESGADHGSCFWFTAEFEHPSAEIANTLPQGTELVGLKVLVVDDHAANRLLLVNLLRSWDCRPQEAARGEDALRLMEQAAGAGDPFAVALVDLNMPTLDGMQLGDLVQQNPHLRSARLILMTSLLHHGEDAARMAKAGFTANLTKPVRRHRLHQCLLQVMGLDATRASDEQPLVAGRDPDAAARPAMTGVTLSAARILLVDDNLTNQLVAQGMLQGLGYRVADTASNGREALEALSHVPYDLVLLDGQMPELDGFEVARRLRRGEVGAMNQRIPIVAMTALAMRGDRQRCLDAGMDAYLVKPIQPLDLAAILVTQLSRTPMDAAEPASGALADPIPREVESDAADPAHQVFDAADLLSRIMGDRSLAREVIAQFLLDAPLRVQQLQEALDRKELAETLRKAHAIAGLAANISAHRLQEAAACLEGLDEASTACAEFERLARLVDHELRRLSETLTDWMAQSEESVDSPLVS</sequence>
<evidence type="ECO:0000256" key="9">
    <source>
        <dbReference type="ARBA" id="ARBA00022777"/>
    </source>
</evidence>
<proteinExistence type="predicted"/>
<dbReference type="SMART" id="SM00065">
    <property type="entry name" value="GAF"/>
    <property type="match status" value="1"/>
</dbReference>
<keyword evidence="8" id="KW-0547">Nucleotide-binding</keyword>
<feature type="modified residue" description="4-aspartylphosphate" evidence="15">
    <location>
        <position position="1121"/>
    </location>
</feature>
<feature type="domain" description="HPt" evidence="21">
    <location>
        <begin position="1238"/>
        <end position="1332"/>
    </location>
</feature>
<feature type="domain" description="PAC" evidence="20">
    <location>
        <begin position="590"/>
        <end position="641"/>
    </location>
</feature>
<dbReference type="CDD" id="cd16922">
    <property type="entry name" value="HATPase_EvgS-ArcB-TorS-like"/>
    <property type="match status" value="1"/>
</dbReference>
<dbReference type="InterPro" id="IPR003018">
    <property type="entry name" value="GAF"/>
</dbReference>
<gene>
    <name evidence="22" type="ORF">G3480_18240</name>
</gene>
<evidence type="ECO:0000313" key="22">
    <source>
        <dbReference type="EMBL" id="NEX22220.1"/>
    </source>
</evidence>
<dbReference type="PROSITE" id="PS50894">
    <property type="entry name" value="HPT"/>
    <property type="match status" value="1"/>
</dbReference>
<evidence type="ECO:0000256" key="6">
    <source>
        <dbReference type="ARBA" id="ARBA00022679"/>
    </source>
</evidence>
<evidence type="ECO:0000256" key="4">
    <source>
        <dbReference type="ARBA" id="ARBA00022475"/>
    </source>
</evidence>
<keyword evidence="12" id="KW-0902">Two-component regulatory system</keyword>
<evidence type="ECO:0000259" key="18">
    <source>
        <dbReference type="PROSITE" id="PS50110"/>
    </source>
</evidence>
<dbReference type="PROSITE" id="PS50110">
    <property type="entry name" value="RESPONSE_REGULATORY"/>
    <property type="match status" value="2"/>
</dbReference>
<dbReference type="CDD" id="cd00130">
    <property type="entry name" value="PAS"/>
    <property type="match status" value="2"/>
</dbReference>
<dbReference type="InterPro" id="IPR000700">
    <property type="entry name" value="PAS-assoc_C"/>
</dbReference>
<evidence type="ECO:0000256" key="13">
    <source>
        <dbReference type="ARBA" id="ARBA00023136"/>
    </source>
</evidence>
<evidence type="ECO:0000256" key="12">
    <source>
        <dbReference type="ARBA" id="ARBA00023012"/>
    </source>
</evidence>
<dbReference type="InterPro" id="IPR035965">
    <property type="entry name" value="PAS-like_dom_sf"/>
</dbReference>
<dbReference type="EC" id="2.7.13.3" evidence="3"/>
<keyword evidence="10" id="KW-0067">ATP-binding</keyword>
<reference evidence="22 23" key="2">
    <citation type="submission" date="2020-02" db="EMBL/GenBank/DDBJ databases">
        <title>Genome sequences of Thiorhodococcus mannitoliphagus and Thiorhodococcus minor, purple sulfur photosynthetic bacteria in the gammaproteobacterial family, Chromatiaceae.</title>
        <authorList>
            <person name="Aviles F.A."/>
            <person name="Meyer T.E."/>
            <person name="Kyndt J.A."/>
        </authorList>
    </citation>
    <scope>NUCLEOTIDE SEQUENCE [LARGE SCALE GENOMIC DNA]</scope>
    <source>
        <strain evidence="22 23">DSM 18266</strain>
    </source>
</reference>
<dbReference type="PROSITE" id="PS50113">
    <property type="entry name" value="PAC"/>
    <property type="match status" value="2"/>
</dbReference>
<dbReference type="InterPro" id="IPR001610">
    <property type="entry name" value="PAC"/>
</dbReference>
<dbReference type="SUPFAM" id="SSF55781">
    <property type="entry name" value="GAF domain-like"/>
    <property type="match status" value="1"/>
</dbReference>
<keyword evidence="23" id="KW-1185">Reference proteome</keyword>
<dbReference type="SMART" id="SM00091">
    <property type="entry name" value="PAS"/>
    <property type="match status" value="3"/>
</dbReference>
<dbReference type="Gene3D" id="3.40.50.2300">
    <property type="match status" value="2"/>
</dbReference>
<dbReference type="InterPro" id="IPR003594">
    <property type="entry name" value="HATPase_dom"/>
</dbReference>
<evidence type="ECO:0000256" key="14">
    <source>
        <dbReference type="PROSITE-ProRule" id="PRU00110"/>
    </source>
</evidence>
<dbReference type="PANTHER" id="PTHR45339">
    <property type="entry name" value="HYBRID SIGNAL TRANSDUCTION HISTIDINE KINASE J"/>
    <property type="match status" value="1"/>
</dbReference>
<dbReference type="SUPFAM" id="SSF47384">
    <property type="entry name" value="Homodimeric domain of signal transducing histidine kinase"/>
    <property type="match status" value="1"/>
</dbReference>
<dbReference type="InterPro" id="IPR036890">
    <property type="entry name" value="HATPase_C_sf"/>
</dbReference>
<feature type="domain" description="Histidine kinase" evidence="17">
    <location>
        <begin position="673"/>
        <end position="894"/>
    </location>
</feature>
<dbReference type="Pfam" id="PF02518">
    <property type="entry name" value="HATPase_c"/>
    <property type="match status" value="1"/>
</dbReference>
<dbReference type="PRINTS" id="PR00344">
    <property type="entry name" value="BCTRLSENSOR"/>
</dbReference>
<dbReference type="GO" id="GO:0005524">
    <property type="term" value="F:ATP binding"/>
    <property type="evidence" value="ECO:0007669"/>
    <property type="project" value="UniProtKB-KW"/>
</dbReference>
<evidence type="ECO:0000259" key="17">
    <source>
        <dbReference type="PROSITE" id="PS50109"/>
    </source>
</evidence>
<organism evidence="22 23">
    <name type="scientific">Thiorhodococcus mannitoliphagus</name>
    <dbReference type="NCBI Taxonomy" id="329406"/>
    <lineage>
        <taxon>Bacteria</taxon>
        <taxon>Pseudomonadati</taxon>
        <taxon>Pseudomonadota</taxon>
        <taxon>Gammaproteobacteria</taxon>
        <taxon>Chromatiales</taxon>
        <taxon>Chromatiaceae</taxon>
        <taxon>Thiorhodococcus</taxon>
    </lineage>
</organism>
<evidence type="ECO:0000256" key="11">
    <source>
        <dbReference type="ARBA" id="ARBA00022989"/>
    </source>
</evidence>
<comment type="subcellular location">
    <subcellularLocation>
        <location evidence="2">Cell membrane</location>
        <topology evidence="2">Multi-pass membrane protein</topology>
    </subcellularLocation>
</comment>
<feature type="domain" description="Response regulatory" evidence="18">
    <location>
        <begin position="913"/>
        <end position="1035"/>
    </location>
</feature>
<dbReference type="InterPro" id="IPR036097">
    <property type="entry name" value="HisK_dim/P_sf"/>
</dbReference>
<dbReference type="InterPro" id="IPR005467">
    <property type="entry name" value="His_kinase_dom"/>
</dbReference>
<evidence type="ECO:0000256" key="1">
    <source>
        <dbReference type="ARBA" id="ARBA00000085"/>
    </source>
</evidence>
<dbReference type="SUPFAM" id="SSF47226">
    <property type="entry name" value="Histidine-containing phosphotransfer domain, HPT domain"/>
    <property type="match status" value="1"/>
</dbReference>
<reference evidence="23" key="1">
    <citation type="journal article" date="2020" name="Microbiol. Resour. Announc.">
        <title>Draft Genome Sequences of Thiorhodococcus mannitoliphagus and Thiorhodococcus minor, Purple Sulfur Photosynthetic Bacteria in the Gammaproteobacterial Family Chromatiaceae.</title>
        <authorList>
            <person name="Aviles F.A."/>
            <person name="Meyer T.E."/>
            <person name="Kyndt J.A."/>
        </authorList>
    </citation>
    <scope>NUCLEOTIDE SEQUENCE [LARGE SCALE GENOMIC DNA]</scope>
    <source>
        <strain evidence="23">DSM 18266</strain>
    </source>
</reference>
<keyword evidence="9" id="KW-0418">Kinase</keyword>
<dbReference type="SMART" id="SM00448">
    <property type="entry name" value="REC"/>
    <property type="match status" value="2"/>
</dbReference>
<dbReference type="FunFam" id="1.10.287.130:FF:000003">
    <property type="entry name" value="Histidine kinase"/>
    <property type="match status" value="1"/>
</dbReference>
<evidence type="ECO:0000259" key="19">
    <source>
        <dbReference type="PROSITE" id="PS50112"/>
    </source>
</evidence>
<dbReference type="InterPro" id="IPR011006">
    <property type="entry name" value="CheY-like_superfamily"/>
</dbReference>
<evidence type="ECO:0000256" key="10">
    <source>
        <dbReference type="ARBA" id="ARBA00022840"/>
    </source>
</evidence>
<keyword evidence="4" id="KW-1003">Cell membrane</keyword>
<protein>
    <recommendedName>
        <fullName evidence="3">histidine kinase</fullName>
        <ecNumber evidence="3">2.7.13.3</ecNumber>
    </recommendedName>
</protein>
<keyword evidence="16" id="KW-0175">Coiled coil</keyword>
<evidence type="ECO:0000256" key="15">
    <source>
        <dbReference type="PROSITE-ProRule" id="PRU00169"/>
    </source>
</evidence>
<dbReference type="SUPFAM" id="SSF52172">
    <property type="entry name" value="CheY-like"/>
    <property type="match status" value="2"/>
</dbReference>
<dbReference type="InterPro" id="IPR036641">
    <property type="entry name" value="HPT_dom_sf"/>
</dbReference>
<feature type="domain" description="Response regulatory" evidence="18">
    <location>
        <begin position="1071"/>
        <end position="1191"/>
    </location>
</feature>
<dbReference type="PROSITE" id="PS50112">
    <property type="entry name" value="PAS"/>
    <property type="match status" value="2"/>
</dbReference>
<dbReference type="RefSeq" id="WP_164655314.1">
    <property type="nucleotide sequence ID" value="NZ_JAAIJR010000088.1"/>
</dbReference>
<evidence type="ECO:0000256" key="16">
    <source>
        <dbReference type="SAM" id="Coils"/>
    </source>
</evidence>
<dbReference type="SMART" id="SM00388">
    <property type="entry name" value="HisKA"/>
    <property type="match status" value="1"/>
</dbReference>
<dbReference type="Pfam" id="PF00072">
    <property type="entry name" value="Response_reg"/>
    <property type="match status" value="2"/>
</dbReference>
<feature type="domain" description="PAS" evidence="19">
    <location>
        <begin position="74"/>
        <end position="147"/>
    </location>
</feature>
<feature type="modified residue" description="4-aspartylphosphate" evidence="15">
    <location>
        <position position="967"/>
    </location>
</feature>
<dbReference type="Gene3D" id="1.20.120.160">
    <property type="entry name" value="HPT domain"/>
    <property type="match status" value="1"/>
</dbReference>
<dbReference type="InterPro" id="IPR008207">
    <property type="entry name" value="Sig_transdc_His_kin_Hpt_dom"/>
</dbReference>
<dbReference type="CDD" id="cd17546">
    <property type="entry name" value="REC_hyHK_CKI1_RcsC-like"/>
    <property type="match status" value="1"/>
</dbReference>
<evidence type="ECO:0000256" key="8">
    <source>
        <dbReference type="ARBA" id="ARBA00022741"/>
    </source>
</evidence>
<dbReference type="SUPFAM" id="SSF55874">
    <property type="entry name" value="ATPase domain of HSP90 chaperone/DNA topoisomerase II/histidine kinase"/>
    <property type="match status" value="1"/>
</dbReference>
<dbReference type="PROSITE" id="PS50109">
    <property type="entry name" value="HIS_KIN"/>
    <property type="match status" value="1"/>
</dbReference>
<dbReference type="PANTHER" id="PTHR45339:SF1">
    <property type="entry name" value="HYBRID SIGNAL TRANSDUCTION HISTIDINE KINASE J"/>
    <property type="match status" value="1"/>
</dbReference>
<dbReference type="Gene3D" id="3.30.450.20">
    <property type="entry name" value="PAS domain"/>
    <property type="match status" value="3"/>
</dbReference>
<evidence type="ECO:0000256" key="2">
    <source>
        <dbReference type="ARBA" id="ARBA00004651"/>
    </source>
</evidence>
<dbReference type="Gene3D" id="3.30.565.10">
    <property type="entry name" value="Histidine kinase-like ATPase, C-terminal domain"/>
    <property type="match status" value="1"/>
</dbReference>
<keyword evidence="11" id="KW-1133">Transmembrane helix</keyword>
<dbReference type="InterPro" id="IPR000014">
    <property type="entry name" value="PAS"/>
</dbReference>
<dbReference type="Pfam" id="PF13188">
    <property type="entry name" value="PAS_8"/>
    <property type="match status" value="1"/>
</dbReference>
<keyword evidence="13" id="KW-0472">Membrane</keyword>
<dbReference type="InterPro" id="IPR013655">
    <property type="entry name" value="PAS_fold_3"/>
</dbReference>
<comment type="catalytic activity">
    <reaction evidence="1">
        <text>ATP + protein L-histidine = ADP + protein N-phospho-L-histidine.</text>
        <dbReference type="EC" id="2.7.13.3"/>
    </reaction>
</comment>
<feature type="coiled-coil region" evidence="16">
    <location>
        <begin position="632"/>
        <end position="666"/>
    </location>
</feature>
<dbReference type="InterPro" id="IPR001789">
    <property type="entry name" value="Sig_transdc_resp-reg_receiver"/>
</dbReference>
<dbReference type="EMBL" id="JAAIJR010000088">
    <property type="protein sequence ID" value="NEX22220.1"/>
    <property type="molecule type" value="Genomic_DNA"/>
</dbReference>
<accession>A0A6P1DXL4</accession>
<dbReference type="Gene3D" id="1.10.287.130">
    <property type="match status" value="1"/>
</dbReference>
<dbReference type="Pfam" id="PF13185">
    <property type="entry name" value="GAF_2"/>
    <property type="match status" value="1"/>
</dbReference>
<keyword evidence="5 15" id="KW-0597">Phosphoprotein</keyword>
<dbReference type="GO" id="GO:0000155">
    <property type="term" value="F:phosphorelay sensor kinase activity"/>
    <property type="evidence" value="ECO:0007669"/>
    <property type="project" value="InterPro"/>
</dbReference>
<name>A0A6P1DXL4_9GAMM</name>
<comment type="caution">
    <text evidence="22">The sequence shown here is derived from an EMBL/GenBank/DDBJ whole genome shotgun (WGS) entry which is preliminary data.</text>
</comment>
<dbReference type="Pfam" id="PF01627">
    <property type="entry name" value="Hpt"/>
    <property type="match status" value="1"/>
</dbReference>
<evidence type="ECO:0000259" key="21">
    <source>
        <dbReference type="PROSITE" id="PS50894"/>
    </source>
</evidence>
<dbReference type="SUPFAM" id="SSF55785">
    <property type="entry name" value="PYP-like sensor domain (PAS domain)"/>
    <property type="match status" value="3"/>
</dbReference>
<dbReference type="FunFam" id="3.30.565.10:FF:000010">
    <property type="entry name" value="Sensor histidine kinase RcsC"/>
    <property type="match status" value="1"/>
</dbReference>
<evidence type="ECO:0000259" key="20">
    <source>
        <dbReference type="PROSITE" id="PS50113"/>
    </source>
</evidence>
<dbReference type="NCBIfam" id="TIGR00229">
    <property type="entry name" value="sensory_box"/>
    <property type="match status" value="2"/>
</dbReference>
<dbReference type="InterPro" id="IPR003661">
    <property type="entry name" value="HisK_dim/P_dom"/>
</dbReference>
<dbReference type="SMART" id="SM00086">
    <property type="entry name" value="PAC"/>
    <property type="match status" value="3"/>
</dbReference>
<dbReference type="SMART" id="SM00387">
    <property type="entry name" value="HATPase_c"/>
    <property type="match status" value="1"/>
</dbReference>
<dbReference type="GO" id="GO:0005886">
    <property type="term" value="C:plasma membrane"/>
    <property type="evidence" value="ECO:0007669"/>
    <property type="project" value="UniProtKB-SubCell"/>
</dbReference>
<feature type="domain" description="PAC" evidence="20">
    <location>
        <begin position="287"/>
        <end position="339"/>
    </location>
</feature>